<proteinExistence type="predicted"/>
<gene>
    <name evidence="7" type="ORF">QO011_000320</name>
</gene>
<evidence type="ECO:0000256" key="2">
    <source>
        <dbReference type="ARBA" id="ARBA00022475"/>
    </source>
</evidence>
<dbReference type="InterPro" id="IPR001851">
    <property type="entry name" value="ABC_transp_permease"/>
</dbReference>
<dbReference type="RefSeq" id="WP_307266779.1">
    <property type="nucleotide sequence ID" value="NZ_JAUSVX010000001.1"/>
</dbReference>
<sequence length="321" mass="32114">MLALTQSTSPPGRSARIVPLALIAAAIVLLVLAARWTTPAFATVDNAFVIVRAASITGIVAIGMSFVTISGNLFALSASQLAALLAVIFALATQALGFAGGAAATLAIAAAAGIAQGLAITVIGNPIVTTLAFGAVFRGLASLVSGNGIVRIDSAAASWFGTARPLGIPTQSWAFAAIALCGWFLIRRARIGRLLVLSGANRAAAIASGLSVGAATVAAMTLLCLGSAIVAIFTVAQFAQAKADLFTGTDFDYIAAVLVGGIALRGGQGSPLQAAFGAVLIALLQNFMLLNGLSAGVRMTIVGGLVVVATCAFHLLQGRAR</sequence>
<dbReference type="PANTHER" id="PTHR32196">
    <property type="entry name" value="ABC TRANSPORTER PERMEASE PROTEIN YPHD-RELATED-RELATED"/>
    <property type="match status" value="1"/>
</dbReference>
<dbReference type="Pfam" id="PF02653">
    <property type="entry name" value="BPD_transp_2"/>
    <property type="match status" value="1"/>
</dbReference>
<protein>
    <submittedName>
        <fullName evidence="7">Simple sugar transport system permease protein/ribose transport system permease protein</fullName>
    </submittedName>
</protein>
<keyword evidence="5 6" id="KW-0472">Membrane</keyword>
<reference evidence="7 8" key="1">
    <citation type="submission" date="2023-07" db="EMBL/GenBank/DDBJ databases">
        <title>Genomic Encyclopedia of Type Strains, Phase IV (KMG-IV): sequencing the most valuable type-strain genomes for metagenomic binning, comparative biology and taxonomic classification.</title>
        <authorList>
            <person name="Goeker M."/>
        </authorList>
    </citation>
    <scope>NUCLEOTIDE SEQUENCE [LARGE SCALE GENOMIC DNA]</scope>
    <source>
        <strain evidence="7 8">DSM 19619</strain>
    </source>
</reference>
<dbReference type="PANTHER" id="PTHR32196:SF72">
    <property type="entry name" value="RIBOSE IMPORT PERMEASE PROTEIN RBSC"/>
    <property type="match status" value="1"/>
</dbReference>
<evidence type="ECO:0000313" key="7">
    <source>
        <dbReference type="EMBL" id="MDQ0467325.1"/>
    </source>
</evidence>
<feature type="transmembrane region" description="Helical" evidence="6">
    <location>
        <begin position="49"/>
        <end position="69"/>
    </location>
</feature>
<evidence type="ECO:0000256" key="6">
    <source>
        <dbReference type="SAM" id="Phobius"/>
    </source>
</evidence>
<evidence type="ECO:0000256" key="4">
    <source>
        <dbReference type="ARBA" id="ARBA00022989"/>
    </source>
</evidence>
<feature type="transmembrane region" description="Helical" evidence="6">
    <location>
        <begin position="295"/>
        <end position="316"/>
    </location>
</feature>
<accession>A0ABU0J125</accession>
<keyword evidence="7" id="KW-0762">Sugar transport</keyword>
<keyword evidence="3 6" id="KW-0812">Transmembrane</keyword>
<keyword evidence="8" id="KW-1185">Reference proteome</keyword>
<evidence type="ECO:0000256" key="3">
    <source>
        <dbReference type="ARBA" id="ARBA00022692"/>
    </source>
</evidence>
<comment type="caution">
    <text evidence="7">The sequence shown here is derived from an EMBL/GenBank/DDBJ whole genome shotgun (WGS) entry which is preliminary data.</text>
</comment>
<feature type="transmembrane region" description="Helical" evidence="6">
    <location>
        <begin position="17"/>
        <end position="37"/>
    </location>
</feature>
<organism evidence="7 8">
    <name type="scientific">Labrys wisconsinensis</name>
    <dbReference type="NCBI Taxonomy" id="425677"/>
    <lineage>
        <taxon>Bacteria</taxon>
        <taxon>Pseudomonadati</taxon>
        <taxon>Pseudomonadota</taxon>
        <taxon>Alphaproteobacteria</taxon>
        <taxon>Hyphomicrobiales</taxon>
        <taxon>Xanthobacteraceae</taxon>
        <taxon>Labrys</taxon>
    </lineage>
</organism>
<keyword evidence="4 6" id="KW-1133">Transmembrane helix</keyword>
<dbReference type="EMBL" id="JAUSVX010000001">
    <property type="protein sequence ID" value="MDQ0467325.1"/>
    <property type="molecule type" value="Genomic_DNA"/>
</dbReference>
<name>A0ABU0J125_9HYPH</name>
<feature type="transmembrane region" description="Helical" evidence="6">
    <location>
        <begin position="206"/>
        <end position="239"/>
    </location>
</feature>
<keyword evidence="2" id="KW-1003">Cell membrane</keyword>
<evidence type="ECO:0000313" key="8">
    <source>
        <dbReference type="Proteomes" id="UP001242480"/>
    </source>
</evidence>
<evidence type="ECO:0000256" key="1">
    <source>
        <dbReference type="ARBA" id="ARBA00004651"/>
    </source>
</evidence>
<feature type="transmembrane region" description="Helical" evidence="6">
    <location>
        <begin position="168"/>
        <end position="186"/>
    </location>
</feature>
<feature type="transmembrane region" description="Helical" evidence="6">
    <location>
        <begin position="118"/>
        <end position="137"/>
    </location>
</feature>
<feature type="transmembrane region" description="Helical" evidence="6">
    <location>
        <begin position="81"/>
        <end position="111"/>
    </location>
</feature>
<keyword evidence="7" id="KW-0813">Transport</keyword>
<dbReference type="Proteomes" id="UP001242480">
    <property type="component" value="Unassembled WGS sequence"/>
</dbReference>
<comment type="subcellular location">
    <subcellularLocation>
        <location evidence="1">Cell membrane</location>
        <topology evidence="1">Multi-pass membrane protein</topology>
    </subcellularLocation>
</comment>
<evidence type="ECO:0000256" key="5">
    <source>
        <dbReference type="ARBA" id="ARBA00023136"/>
    </source>
</evidence>